<evidence type="ECO:0000313" key="2">
    <source>
        <dbReference type="Proteomes" id="UP000515240"/>
    </source>
</evidence>
<dbReference type="KEGG" id="cpis:HS961_07090"/>
<name>A0A7G5EF47_9BURK</name>
<dbReference type="AlphaFoldDB" id="A0A7G5EF47"/>
<dbReference type="EMBL" id="CP058554">
    <property type="protein sequence ID" value="QMV72622.1"/>
    <property type="molecule type" value="Genomic_DNA"/>
</dbReference>
<gene>
    <name evidence="1" type="ORF">HS961_07090</name>
</gene>
<dbReference type="Proteomes" id="UP000515240">
    <property type="component" value="Chromosome"/>
</dbReference>
<reference evidence="1 2" key="1">
    <citation type="journal article" date="2020" name="G3 (Bethesda)">
        <title>CeMbio - The Caenorhabditis elegans Microbiome Resource.</title>
        <authorList>
            <person name="Dirksen P."/>
            <person name="Assie A."/>
            <person name="Zimmermann J."/>
            <person name="Zhang F."/>
            <person name="Tietje A.M."/>
            <person name="Marsh S.A."/>
            <person name="Felix M.A."/>
            <person name="Shapira M."/>
            <person name="Kaleta C."/>
            <person name="Schulenburg H."/>
            <person name="Samuel B."/>
        </authorList>
    </citation>
    <scope>NUCLEOTIDE SEQUENCE [LARGE SCALE GENOMIC DNA]</scope>
    <source>
        <strain evidence="1 2">BIGb0172</strain>
    </source>
</reference>
<accession>A0A7G5EF47</accession>
<organism evidence="1 2">
    <name type="scientific">Comamonas piscis</name>
    <dbReference type="NCBI Taxonomy" id="1562974"/>
    <lineage>
        <taxon>Bacteria</taxon>
        <taxon>Pseudomonadati</taxon>
        <taxon>Pseudomonadota</taxon>
        <taxon>Betaproteobacteria</taxon>
        <taxon>Burkholderiales</taxon>
        <taxon>Comamonadaceae</taxon>
        <taxon>Comamonas</taxon>
    </lineage>
</organism>
<proteinExistence type="predicted"/>
<protein>
    <submittedName>
        <fullName evidence="1">Uncharacterized protein</fullName>
    </submittedName>
</protein>
<keyword evidence="2" id="KW-1185">Reference proteome</keyword>
<sequence>MVLAAVAAGQETEQALVVVAEVYCFRGAAPQRLFQTPPRITVVVVERMAEVAALDQAVRGAITTGALA</sequence>
<evidence type="ECO:0000313" key="1">
    <source>
        <dbReference type="EMBL" id="QMV72622.1"/>
    </source>
</evidence>